<dbReference type="Gene3D" id="2.30.40.10">
    <property type="entry name" value="Urease, subunit C, domain 1"/>
    <property type="match status" value="1"/>
</dbReference>
<dbReference type="EMBL" id="WJJP01000357">
    <property type="protein sequence ID" value="MBD3325108.1"/>
    <property type="molecule type" value="Genomic_DNA"/>
</dbReference>
<dbReference type="SUPFAM" id="SSF51338">
    <property type="entry name" value="Composite domain of metallo-dependent hydrolases"/>
    <property type="match status" value="1"/>
</dbReference>
<dbReference type="Gene3D" id="3.20.20.140">
    <property type="entry name" value="Metal-dependent hydrolases"/>
    <property type="match status" value="1"/>
</dbReference>
<gene>
    <name evidence="1" type="ORF">GF339_11025</name>
</gene>
<dbReference type="AlphaFoldDB" id="A0A9D5Q674"/>
<name>A0A9D5Q674_9BACT</name>
<comment type="caution">
    <text evidence="1">The sequence shown here is derived from an EMBL/GenBank/DDBJ whole genome shotgun (WGS) entry which is preliminary data.</text>
</comment>
<feature type="non-terminal residue" evidence="1">
    <location>
        <position position="86"/>
    </location>
</feature>
<sequence>MLLKNASVIIGDGRYLDRADLQLRGERIHRIARQLEPAQHEPVLDLAGHTILPGLMDAHVHLMFSGGPDPTAIQQYSDPLLTLIAA</sequence>
<proteinExistence type="predicted"/>
<evidence type="ECO:0000313" key="2">
    <source>
        <dbReference type="Proteomes" id="UP000649604"/>
    </source>
</evidence>
<evidence type="ECO:0000313" key="1">
    <source>
        <dbReference type="EMBL" id="MBD3325108.1"/>
    </source>
</evidence>
<dbReference type="InterPro" id="IPR011059">
    <property type="entry name" value="Metal-dep_hydrolase_composite"/>
</dbReference>
<organism evidence="1 2">
    <name type="scientific">candidate division KSB3 bacterium</name>
    <dbReference type="NCBI Taxonomy" id="2044937"/>
    <lineage>
        <taxon>Bacteria</taxon>
        <taxon>candidate division KSB3</taxon>
    </lineage>
</organism>
<evidence type="ECO:0008006" key="3">
    <source>
        <dbReference type="Google" id="ProtNLM"/>
    </source>
</evidence>
<reference evidence="1" key="1">
    <citation type="submission" date="2019-11" db="EMBL/GenBank/DDBJ databases">
        <title>Microbial mats filling the niche in hypersaline microbial mats.</title>
        <authorList>
            <person name="Wong H.L."/>
            <person name="Macleod F.I."/>
            <person name="White R.A. III"/>
            <person name="Burns B.P."/>
        </authorList>
    </citation>
    <scope>NUCLEOTIDE SEQUENCE</scope>
    <source>
        <strain evidence="1">Rbin_158</strain>
    </source>
</reference>
<dbReference type="Proteomes" id="UP000649604">
    <property type="component" value="Unassembled WGS sequence"/>
</dbReference>
<accession>A0A9D5Q674</accession>
<dbReference type="GO" id="GO:0016810">
    <property type="term" value="F:hydrolase activity, acting on carbon-nitrogen (but not peptide) bonds"/>
    <property type="evidence" value="ECO:0007669"/>
    <property type="project" value="InterPro"/>
</dbReference>
<protein>
    <recommendedName>
        <fullName evidence="3">Amidohydrolase</fullName>
    </recommendedName>
</protein>